<reference evidence="2" key="1">
    <citation type="submission" date="2023-03" db="EMBL/GenBank/DDBJ databases">
        <title>Massive genome expansion in bonnet fungi (Mycena s.s.) driven by repeated elements and novel gene families across ecological guilds.</title>
        <authorList>
            <consortium name="Lawrence Berkeley National Laboratory"/>
            <person name="Harder C.B."/>
            <person name="Miyauchi S."/>
            <person name="Viragh M."/>
            <person name="Kuo A."/>
            <person name="Thoen E."/>
            <person name="Andreopoulos B."/>
            <person name="Lu D."/>
            <person name="Skrede I."/>
            <person name="Drula E."/>
            <person name="Henrissat B."/>
            <person name="Morin E."/>
            <person name="Kohler A."/>
            <person name="Barry K."/>
            <person name="LaButti K."/>
            <person name="Morin E."/>
            <person name="Salamov A."/>
            <person name="Lipzen A."/>
            <person name="Mereny Z."/>
            <person name="Hegedus B."/>
            <person name="Baldrian P."/>
            <person name="Stursova M."/>
            <person name="Weitz H."/>
            <person name="Taylor A."/>
            <person name="Grigoriev I.V."/>
            <person name="Nagy L.G."/>
            <person name="Martin F."/>
            <person name="Kauserud H."/>
        </authorList>
    </citation>
    <scope>NUCLEOTIDE SEQUENCE</scope>
    <source>
        <strain evidence="2">CBHHK182m</strain>
    </source>
</reference>
<dbReference type="AlphaFoldDB" id="A0AAD7IIC4"/>
<name>A0AAD7IIC4_9AGAR</name>
<proteinExistence type="predicted"/>
<sequence>MEDDERNGSMRACKQHSVVAKHGSTTVPTGGDRVKEHPTHHLRNQRQPPEDRLGQLRLQQYATDDRHMPADSATFDLLEKEQLTMVLWVFGYQLFYLYTYSLQIPVHQCTLLQHEFIQYFEWRVRGCQFTNAAWTLQMRNVHGYNLFKQVNLERLRSSSPLTDNERLDRTNIQKVILCVLITPGYYGCVVRQKRITITLNMALEHWPTEGSQQINVIQIDVCRQLAALDVPVDLVDNVFLFAYNFIFYCQHGANLSACRTWTVPPISVPGQDSPFMPWKSEVDNILLSARHNPFTQPPKQAMMSNTPMVPLWSNSSRAPRGMAHGVTHSSGGVPLAVQLSRPPAVFTITNTSIDTSIHAPNIGPPSSSTHGNVVVSSRPFTNVAQNSESMGRQHDYYSNNAVAGPSTNTSVAILLVELLMPPEPLDLSPYTAHQMMVFGAITGPHKVMHPLISWMSSSAAVHSDIVGFSGDHRETIQADYPSATDAP</sequence>
<gene>
    <name evidence="2" type="ORF">B0H16DRAFT_1463476</name>
</gene>
<protein>
    <submittedName>
        <fullName evidence="2">Uncharacterized protein</fullName>
    </submittedName>
</protein>
<dbReference type="Proteomes" id="UP001215598">
    <property type="component" value="Unassembled WGS sequence"/>
</dbReference>
<dbReference type="EMBL" id="JARKIB010000089">
    <property type="protein sequence ID" value="KAJ7743806.1"/>
    <property type="molecule type" value="Genomic_DNA"/>
</dbReference>
<evidence type="ECO:0000313" key="2">
    <source>
        <dbReference type="EMBL" id="KAJ7743806.1"/>
    </source>
</evidence>
<feature type="region of interest" description="Disordered" evidence="1">
    <location>
        <begin position="1"/>
        <end position="51"/>
    </location>
</feature>
<evidence type="ECO:0000256" key="1">
    <source>
        <dbReference type="SAM" id="MobiDB-lite"/>
    </source>
</evidence>
<evidence type="ECO:0000313" key="3">
    <source>
        <dbReference type="Proteomes" id="UP001215598"/>
    </source>
</evidence>
<comment type="caution">
    <text evidence="2">The sequence shown here is derived from an EMBL/GenBank/DDBJ whole genome shotgun (WGS) entry which is preliminary data.</text>
</comment>
<accession>A0AAD7IIC4</accession>
<keyword evidence="3" id="KW-1185">Reference proteome</keyword>
<organism evidence="2 3">
    <name type="scientific">Mycena metata</name>
    <dbReference type="NCBI Taxonomy" id="1033252"/>
    <lineage>
        <taxon>Eukaryota</taxon>
        <taxon>Fungi</taxon>
        <taxon>Dikarya</taxon>
        <taxon>Basidiomycota</taxon>
        <taxon>Agaricomycotina</taxon>
        <taxon>Agaricomycetes</taxon>
        <taxon>Agaricomycetidae</taxon>
        <taxon>Agaricales</taxon>
        <taxon>Marasmiineae</taxon>
        <taxon>Mycenaceae</taxon>
        <taxon>Mycena</taxon>
    </lineage>
</organism>